<dbReference type="Proteomes" id="UP000061362">
    <property type="component" value="Chromosome"/>
</dbReference>
<proteinExistence type="predicted"/>
<accession>A0A088E300</accession>
<evidence type="ECO:0000313" key="11">
    <source>
        <dbReference type="Proteomes" id="UP000062398"/>
    </source>
</evidence>
<dbReference type="OMA" id="ALMFELM"/>
<evidence type="ECO:0000313" key="7">
    <source>
        <dbReference type="EMBL" id="AKV82596.1"/>
    </source>
</evidence>
<dbReference type="EMBL" id="CP012175">
    <property type="protein sequence ID" value="AKV80350.1"/>
    <property type="molecule type" value="Genomic_DNA"/>
</dbReference>
<evidence type="ECO:0000313" key="3">
    <source>
        <dbReference type="EMBL" id="AKV73615.1"/>
    </source>
</evidence>
<dbReference type="Proteomes" id="UP000062475">
    <property type="component" value="Chromosome"/>
</dbReference>
<feature type="transmembrane region" description="Helical" evidence="1">
    <location>
        <begin position="87"/>
        <end position="106"/>
    </location>
</feature>
<organism evidence="2 8">
    <name type="scientific">Metallosphaera sedula</name>
    <dbReference type="NCBI Taxonomy" id="43687"/>
    <lineage>
        <taxon>Archaea</taxon>
        <taxon>Thermoproteota</taxon>
        <taxon>Thermoprotei</taxon>
        <taxon>Sulfolobales</taxon>
        <taxon>Sulfolobaceae</taxon>
        <taxon>Metallosphaera</taxon>
    </lineage>
</organism>
<dbReference type="Proteomes" id="UP000056255">
    <property type="component" value="Chromosome"/>
</dbReference>
<evidence type="ECO:0000313" key="13">
    <source>
        <dbReference type="Proteomes" id="UP000068832"/>
    </source>
</evidence>
<feature type="transmembrane region" description="Helical" evidence="1">
    <location>
        <begin position="295"/>
        <end position="313"/>
    </location>
</feature>
<feature type="transmembrane region" description="Helical" evidence="1">
    <location>
        <begin position="274"/>
        <end position="289"/>
    </location>
</feature>
<evidence type="ECO:0000313" key="4">
    <source>
        <dbReference type="EMBL" id="AKV75856.1"/>
    </source>
</evidence>
<protein>
    <submittedName>
        <fullName evidence="2">FoxD</fullName>
    </submittedName>
</protein>
<gene>
    <name evidence="2" type="primary">foxD</name>
    <name evidence="2" type="ORF">HA72_0477</name>
    <name evidence="3" type="ORF">MsedA_0491</name>
    <name evidence="4" type="ORF">MsedB_0491</name>
    <name evidence="5" type="ORF">MsedC_0490</name>
    <name evidence="6" type="ORF">MsedD_0491</name>
    <name evidence="7" type="ORF">MsedE_0491</name>
</gene>
<keyword evidence="1" id="KW-0812">Transmembrane</keyword>
<feature type="transmembrane region" description="Helical" evidence="1">
    <location>
        <begin position="143"/>
        <end position="163"/>
    </location>
</feature>
<feature type="transmembrane region" description="Helical" evidence="1">
    <location>
        <begin position="169"/>
        <end position="198"/>
    </location>
</feature>
<feature type="transmembrane region" description="Helical" evidence="1">
    <location>
        <begin position="49"/>
        <end position="75"/>
    </location>
</feature>
<evidence type="ECO:0000256" key="1">
    <source>
        <dbReference type="SAM" id="Phobius"/>
    </source>
</evidence>
<reference evidence="10 11" key="2">
    <citation type="journal article" date="2015" name="Genome Announc.">
        <title>Complete Genome Sequences of Evolved Arsenate-Resistant Metallosphaera sedula Strains.</title>
        <authorList>
            <person name="Ai C."/>
            <person name="McCarthy S."/>
            <person name="Schackwitz W."/>
            <person name="Martin J."/>
            <person name="Lipzen A."/>
            <person name="Blum P."/>
        </authorList>
    </citation>
    <scope>NUCLEOTIDE SEQUENCE [LARGE SCALE GENOMIC DNA]</scope>
    <source>
        <strain evidence="5 11">ARS120-1</strain>
        <strain evidence="6 10">ARS120-2</strain>
        <strain evidence="3 13">ARS50-1</strain>
        <strain evidence="4 12">ARS50-2</strain>
    </source>
</reference>
<evidence type="ECO:0000313" key="6">
    <source>
        <dbReference type="EMBL" id="AKV80350.1"/>
    </source>
</evidence>
<dbReference type="PATRIC" id="fig|43687.5.peg.491"/>
<keyword evidence="1" id="KW-1133">Transmembrane helix</keyword>
<feature type="transmembrane region" description="Helical" evidence="1">
    <location>
        <begin position="249"/>
        <end position="269"/>
    </location>
</feature>
<dbReference type="Proteomes" id="UP000029084">
    <property type="component" value="Chromosome"/>
</dbReference>
<evidence type="ECO:0000313" key="10">
    <source>
        <dbReference type="Proteomes" id="UP000061362"/>
    </source>
</evidence>
<evidence type="ECO:0000313" key="2">
    <source>
        <dbReference type="EMBL" id="AIM26641.1"/>
    </source>
</evidence>
<dbReference type="Proteomes" id="UP000062398">
    <property type="component" value="Chromosome"/>
</dbReference>
<dbReference type="EMBL" id="CP008822">
    <property type="protein sequence ID" value="AIM26641.1"/>
    <property type="molecule type" value="Genomic_DNA"/>
</dbReference>
<dbReference type="Proteomes" id="UP000068832">
    <property type="component" value="Chromosome"/>
</dbReference>
<reference evidence="2 8" key="1">
    <citation type="journal article" date="2014" name="J. Bacteriol.">
        <title>Role of an Archaeal PitA Transporter in the Copper and Arsenic Resistance of Metallosphaera sedula, an Extreme Thermoacidophile.</title>
        <authorList>
            <person name="McCarthy S."/>
            <person name="Ai C."/>
            <person name="Wheaton G."/>
            <person name="Tevatia R."/>
            <person name="Eckrich V."/>
            <person name="Kelly R."/>
            <person name="Blum P."/>
        </authorList>
    </citation>
    <scope>NUCLEOTIDE SEQUENCE [LARGE SCALE GENOMIC DNA]</scope>
    <source>
        <strain evidence="2 8">CuR1</strain>
    </source>
</reference>
<feature type="transmembrane region" description="Helical" evidence="1">
    <location>
        <begin position="7"/>
        <end position="26"/>
    </location>
</feature>
<sequence length="322" mass="35116">MNRETGVNLTLFSFIYVLALMFELMFNREFLAGVIPIGMAVNTPIVERVFSVMFVIGEIAFGLVLIIQPILIGMAGYYSRIDTKGKALIWASLYLSLLLDAVHLYLGYDNTSFNPPVLYSLVYVFVLISTVIVVTVYLKEWILLFAFIPDLVAYLVLVGNWLIELSNSSAYGAITSFAGEIMAYTVIVSGSIFIAYAIKRGISKKYLAPIAVLAIVVGALVYMNAIPGLGIMIGVVFPYVLGILGVRDWMPPIIFAVAILGLGSAFLLYKKDPAVSLASLALFFGALVFDTVDTTVYLLIPVAAISILALLHGRKVPQRTEG</sequence>
<feature type="transmembrane region" description="Helical" evidence="1">
    <location>
        <begin position="210"/>
        <end position="237"/>
    </location>
</feature>
<keyword evidence="1" id="KW-0472">Membrane</keyword>
<dbReference type="AlphaFoldDB" id="A0A088E300"/>
<feature type="transmembrane region" description="Helical" evidence="1">
    <location>
        <begin position="118"/>
        <end position="138"/>
    </location>
</feature>
<dbReference type="EMBL" id="CP012173">
    <property type="protein sequence ID" value="AKV75856.1"/>
    <property type="molecule type" value="Genomic_DNA"/>
</dbReference>
<evidence type="ECO:0000313" key="12">
    <source>
        <dbReference type="Proteomes" id="UP000062475"/>
    </source>
</evidence>
<evidence type="ECO:0000313" key="5">
    <source>
        <dbReference type="EMBL" id="AKV78105.1"/>
    </source>
</evidence>
<name>A0A088E300_9CREN</name>
<dbReference type="EMBL" id="CP012174">
    <property type="protein sequence ID" value="AKV78105.1"/>
    <property type="molecule type" value="Genomic_DNA"/>
</dbReference>
<dbReference type="EMBL" id="CP012172">
    <property type="protein sequence ID" value="AKV73615.1"/>
    <property type="molecule type" value="Genomic_DNA"/>
</dbReference>
<evidence type="ECO:0000313" key="9">
    <source>
        <dbReference type="Proteomes" id="UP000056255"/>
    </source>
</evidence>
<dbReference type="EMBL" id="CP012176">
    <property type="protein sequence ID" value="AKV82596.1"/>
    <property type="molecule type" value="Genomic_DNA"/>
</dbReference>
<reference evidence="7 9" key="3">
    <citation type="submission" date="2015-07" db="EMBL/GenBank/DDBJ databases">
        <title>Physiological, transcriptional responses and genome re-sequencing of acid resistant extremely thermoacidophilic Metallosphaera sedula SARC-M1.</title>
        <authorList>
            <person name="Ai C."/>
            <person name="McCarthy S."/>
            <person name="Eckrich V."/>
            <person name="Rudrappa D."/>
            <person name="Qiu G."/>
            <person name="Blum P."/>
        </authorList>
    </citation>
    <scope>NUCLEOTIDE SEQUENCE [LARGE SCALE GENOMIC DNA]</scope>
    <source>
        <strain evidence="7 9">SARC-M1</strain>
    </source>
</reference>
<evidence type="ECO:0000313" key="8">
    <source>
        <dbReference type="Proteomes" id="UP000029084"/>
    </source>
</evidence>